<accession>A0A4D6H9A9</accession>
<reference evidence="2 3" key="1">
    <citation type="journal article" date="2019" name="Nat. Commun.">
        <title>A new type of DNA phosphorothioation-based antiviral system in archaea.</title>
        <authorList>
            <person name="Xiong L."/>
            <person name="Liu S."/>
            <person name="Chen S."/>
            <person name="Xiao Y."/>
            <person name="Zhu B."/>
            <person name="Gao Y."/>
            <person name="Zhang Y."/>
            <person name="Chen B."/>
            <person name="Luo J."/>
            <person name="Deng Z."/>
            <person name="Chen X."/>
            <person name="Wang L."/>
            <person name="Chen S."/>
        </authorList>
    </citation>
    <scope>NUCLEOTIDE SEQUENCE [LARGE SCALE GENOMIC DNA]</scope>
    <source>
        <strain evidence="2 3">CBA1105</strain>
    </source>
</reference>
<keyword evidence="1" id="KW-1133">Transmembrane helix</keyword>
<name>A0A4D6H9A9_9EURY</name>
<dbReference type="AlphaFoldDB" id="A0A4D6H9A9"/>
<dbReference type="Proteomes" id="UP000296706">
    <property type="component" value="Chromosome"/>
</dbReference>
<organism evidence="2 3">
    <name type="scientific">Halapricum salinum</name>
    <dbReference type="NCBI Taxonomy" id="1457250"/>
    <lineage>
        <taxon>Archaea</taxon>
        <taxon>Methanobacteriati</taxon>
        <taxon>Methanobacteriota</taxon>
        <taxon>Stenosarchaea group</taxon>
        <taxon>Halobacteria</taxon>
        <taxon>Halobacteriales</taxon>
        <taxon>Haloarculaceae</taxon>
        <taxon>Halapricum</taxon>
    </lineage>
</organism>
<proteinExistence type="predicted"/>
<protein>
    <submittedName>
        <fullName evidence="2">Uncharacterized protein</fullName>
    </submittedName>
</protein>
<dbReference type="InterPro" id="IPR055957">
    <property type="entry name" value="DUF7535"/>
</dbReference>
<keyword evidence="3" id="KW-1185">Reference proteome</keyword>
<dbReference type="Pfam" id="PF24379">
    <property type="entry name" value="DUF7535"/>
    <property type="match status" value="1"/>
</dbReference>
<feature type="transmembrane region" description="Helical" evidence="1">
    <location>
        <begin position="33"/>
        <end position="59"/>
    </location>
</feature>
<dbReference type="EMBL" id="CP031310">
    <property type="protein sequence ID" value="QCC50654.1"/>
    <property type="molecule type" value="Genomic_DNA"/>
</dbReference>
<evidence type="ECO:0000313" key="3">
    <source>
        <dbReference type="Proteomes" id="UP000296706"/>
    </source>
</evidence>
<keyword evidence="1" id="KW-0812">Transmembrane</keyword>
<dbReference type="KEGG" id="hsn:DV733_05080"/>
<keyword evidence="1" id="KW-0472">Membrane</keyword>
<evidence type="ECO:0000313" key="2">
    <source>
        <dbReference type="EMBL" id="QCC50654.1"/>
    </source>
</evidence>
<evidence type="ECO:0000256" key="1">
    <source>
        <dbReference type="SAM" id="Phobius"/>
    </source>
</evidence>
<sequence length="66" mass="7205">MESADETPAPVVKKIIRTVTPGYGSHEDAGMNAVGWTLFLGLVIIMLPFLPLLVIVWAISKLLEKL</sequence>
<gene>
    <name evidence="2" type="ORF">DV733_05080</name>
</gene>